<evidence type="ECO:0000313" key="1">
    <source>
        <dbReference type="EMBL" id="MFI0576152.1"/>
    </source>
</evidence>
<name>A0ABW7SAG7_STRTE</name>
<comment type="caution">
    <text evidence="1">The sequence shown here is derived from an EMBL/GenBank/DDBJ whole genome shotgun (WGS) entry which is preliminary data.</text>
</comment>
<keyword evidence="2" id="KW-1185">Reference proteome</keyword>
<dbReference type="EMBL" id="JBIQWK010000011">
    <property type="protein sequence ID" value="MFI0576152.1"/>
    <property type="molecule type" value="Genomic_DNA"/>
</dbReference>
<reference evidence="1 2" key="1">
    <citation type="submission" date="2024-10" db="EMBL/GenBank/DDBJ databases">
        <authorList>
            <person name="Wannawong T."/>
            <person name="Kuncharoen N."/>
            <person name="Mhuantong W."/>
        </authorList>
    </citation>
    <scope>NUCLEOTIDE SEQUENCE [LARGE SCALE GENOMIC DNA]</scope>
    <source>
        <strain evidence="1 2">CALK1-4</strain>
    </source>
</reference>
<organism evidence="1 2">
    <name type="scientific">Streptomyces tendae</name>
    <dbReference type="NCBI Taxonomy" id="1932"/>
    <lineage>
        <taxon>Bacteria</taxon>
        <taxon>Bacillati</taxon>
        <taxon>Actinomycetota</taxon>
        <taxon>Actinomycetes</taxon>
        <taxon>Kitasatosporales</taxon>
        <taxon>Streptomycetaceae</taxon>
        <taxon>Streptomyces</taxon>
    </lineage>
</organism>
<dbReference type="InterPro" id="IPR043733">
    <property type="entry name" value="DUF5677"/>
</dbReference>
<dbReference type="RefSeq" id="WP_398353397.1">
    <property type="nucleotide sequence ID" value="NZ_CBDRGV010000016.1"/>
</dbReference>
<dbReference type="Proteomes" id="UP001610810">
    <property type="component" value="Unassembled WGS sequence"/>
</dbReference>
<evidence type="ECO:0000313" key="2">
    <source>
        <dbReference type="Proteomes" id="UP001610810"/>
    </source>
</evidence>
<gene>
    <name evidence="1" type="ORF">ACH3YB_31450</name>
</gene>
<protein>
    <submittedName>
        <fullName evidence="1">DUF5677 domain-containing protein</fullName>
    </submittedName>
</protein>
<dbReference type="Pfam" id="PF18928">
    <property type="entry name" value="DUF5677"/>
    <property type="match status" value="1"/>
</dbReference>
<sequence length="240" mass="26298">MTDELDRAYAGLDALAQLTDALTDLRPAHADERPLYVGWGMLATVHRQAAAVVLLHRHGFGHETAPNRRSMLEHAAQIWWLAEDGTDAVESMNHALKHKQQKLREAADDSGISYDATIADAVQAAVLPPTSAQTYNHIGHLLKRIGPPLHMIYMSESMLTHASLTSAERFFSGPGTDTVELLTTPRYPSDAPGPDTRAPYIALVLTWFAMTAFNRLLSGQPWTDALQHIAQEAGIEDTAT</sequence>
<accession>A0ABW7SAG7</accession>
<proteinExistence type="predicted"/>